<accession>A0AAV4SZY4</accession>
<protein>
    <submittedName>
        <fullName evidence="1">Uncharacterized protein</fullName>
    </submittedName>
</protein>
<dbReference type="Proteomes" id="UP001054945">
    <property type="component" value="Unassembled WGS sequence"/>
</dbReference>
<reference evidence="1 2" key="1">
    <citation type="submission" date="2021-06" db="EMBL/GenBank/DDBJ databases">
        <title>Caerostris extrusa draft genome.</title>
        <authorList>
            <person name="Kono N."/>
            <person name="Arakawa K."/>
        </authorList>
    </citation>
    <scope>NUCLEOTIDE SEQUENCE [LARGE SCALE GENOMIC DNA]</scope>
</reference>
<evidence type="ECO:0000313" key="1">
    <source>
        <dbReference type="EMBL" id="GIY37992.1"/>
    </source>
</evidence>
<dbReference type="EMBL" id="BPLR01010248">
    <property type="protein sequence ID" value="GIY37992.1"/>
    <property type="molecule type" value="Genomic_DNA"/>
</dbReference>
<organism evidence="1 2">
    <name type="scientific">Caerostris extrusa</name>
    <name type="common">Bark spider</name>
    <name type="synonym">Caerostris bankana</name>
    <dbReference type="NCBI Taxonomy" id="172846"/>
    <lineage>
        <taxon>Eukaryota</taxon>
        <taxon>Metazoa</taxon>
        <taxon>Ecdysozoa</taxon>
        <taxon>Arthropoda</taxon>
        <taxon>Chelicerata</taxon>
        <taxon>Arachnida</taxon>
        <taxon>Araneae</taxon>
        <taxon>Araneomorphae</taxon>
        <taxon>Entelegynae</taxon>
        <taxon>Araneoidea</taxon>
        <taxon>Araneidae</taxon>
        <taxon>Caerostris</taxon>
    </lineage>
</organism>
<evidence type="ECO:0000313" key="2">
    <source>
        <dbReference type="Proteomes" id="UP001054945"/>
    </source>
</evidence>
<sequence>MEKSRPKMLQSKIPVMASVKPNFSSVFSALVKEVLPKETLGTRVQPKINTVVFKSTKPKSQDIYKRTGMKGKFSTKIAESVKKSNASNKNFPKIDMKTNQSNNKQNNFHQVEEKFATKQKDDFSEIEFKETQKNSNHISQQNIEFVADERFRKLILCEKELTPSILKPCYNRNMSSMYDRPSIYKKIEIPKDPYKEALAAIENIDHVAQEQRACEMNINHCQSPFKDRFSIYNQKYVFTGDPSEIALNSLSKLEVKQKVKNKKKVTFNLPATNSFSEIVTKKDCEKKRKQV</sequence>
<dbReference type="AlphaFoldDB" id="A0AAV4SZY4"/>
<proteinExistence type="predicted"/>
<name>A0AAV4SZY4_CAEEX</name>
<gene>
    <name evidence="1" type="primary">AVEN_23710_1</name>
    <name evidence="1" type="ORF">CEXT_638371</name>
</gene>
<comment type="caution">
    <text evidence="1">The sequence shown here is derived from an EMBL/GenBank/DDBJ whole genome shotgun (WGS) entry which is preliminary data.</text>
</comment>
<keyword evidence="2" id="KW-1185">Reference proteome</keyword>